<keyword evidence="3" id="KW-0274">FAD</keyword>
<dbReference type="PANTHER" id="PTHR46305">
    <property type="match status" value="1"/>
</dbReference>
<organism evidence="6 7">
    <name type="scientific">Candidatus Sulfurimonas marisnigri</name>
    <dbReference type="NCBI Taxonomy" id="2740405"/>
    <lineage>
        <taxon>Bacteria</taxon>
        <taxon>Pseudomonadati</taxon>
        <taxon>Campylobacterota</taxon>
        <taxon>Epsilonproteobacteria</taxon>
        <taxon>Campylobacterales</taxon>
        <taxon>Sulfurimonadaceae</taxon>
        <taxon>Sulfurimonas</taxon>
    </lineage>
</organism>
<accession>A0A7S7RQC8</accession>
<dbReference type="InterPro" id="IPR052397">
    <property type="entry name" value="NADPH-QR_MdaB"/>
</dbReference>
<dbReference type="Gene3D" id="3.40.50.360">
    <property type="match status" value="1"/>
</dbReference>
<feature type="domain" description="Flavodoxin-like fold" evidence="5">
    <location>
        <begin position="2"/>
        <end position="174"/>
    </location>
</feature>
<evidence type="ECO:0000256" key="2">
    <source>
        <dbReference type="ARBA" id="ARBA00022630"/>
    </source>
</evidence>
<dbReference type="AlphaFoldDB" id="A0A7S7RQC8"/>
<evidence type="ECO:0000256" key="1">
    <source>
        <dbReference type="ARBA" id="ARBA00001974"/>
    </source>
</evidence>
<dbReference type="RefSeq" id="WP_194367359.1">
    <property type="nucleotide sequence ID" value="NZ_CP054493.1"/>
</dbReference>
<gene>
    <name evidence="6" type="ORF">HUE87_03505</name>
</gene>
<dbReference type="KEGG" id="smas:HUE87_03505"/>
<dbReference type="EMBL" id="CP054493">
    <property type="protein sequence ID" value="QOY55317.1"/>
    <property type="molecule type" value="Genomic_DNA"/>
</dbReference>
<keyword evidence="7" id="KW-1185">Reference proteome</keyword>
<dbReference type="SUPFAM" id="SSF52218">
    <property type="entry name" value="Flavoproteins"/>
    <property type="match status" value="1"/>
</dbReference>
<sequence length="199" mass="22852">MKNVLIINGHQKYEDIAEGNLTKMYIDSASEFFEQNGFSVKHSIVESDYDVKEELQKFAWADYILFQYPVYWMGVPWITKKYIDEVFSTGVNTVTYISDGRSREDTSKKYGNGGLMQGTKYMLSLTYNCPTSEFSNNDGFFDGLSLDEANIATHKTFQFCGAEPLETYSVHDIFKGDLDMDSELKIFNALLKKNFIDNK</sequence>
<dbReference type="InterPro" id="IPR003680">
    <property type="entry name" value="Flavodoxin_fold"/>
</dbReference>
<keyword evidence="2" id="KW-0285">Flavoprotein</keyword>
<evidence type="ECO:0000313" key="6">
    <source>
        <dbReference type="EMBL" id="QOY55317.1"/>
    </source>
</evidence>
<evidence type="ECO:0000313" key="7">
    <source>
        <dbReference type="Proteomes" id="UP000593836"/>
    </source>
</evidence>
<proteinExistence type="inferred from homology"/>
<dbReference type="Proteomes" id="UP000593836">
    <property type="component" value="Chromosome"/>
</dbReference>
<evidence type="ECO:0000256" key="4">
    <source>
        <dbReference type="ARBA" id="ARBA00037981"/>
    </source>
</evidence>
<dbReference type="InterPro" id="IPR029039">
    <property type="entry name" value="Flavoprotein-like_sf"/>
</dbReference>
<comment type="cofactor">
    <cofactor evidence="1">
        <name>FAD</name>
        <dbReference type="ChEBI" id="CHEBI:57692"/>
    </cofactor>
</comment>
<evidence type="ECO:0000259" key="5">
    <source>
        <dbReference type="Pfam" id="PF02525"/>
    </source>
</evidence>
<reference evidence="6 7" key="1">
    <citation type="submission" date="2020-05" db="EMBL/GenBank/DDBJ databases">
        <title>Sulfurimonas marisnigri, sp. nov., and Sulfurimonas baltica, sp. nov., manganese oxide reducing chemolithoautotrophs of the class Epsilonproteobacteria isolated from the pelagic redoxclines of the Black and Baltic Seas and emended description of the genus Sulfurimonas.</title>
        <authorList>
            <person name="Henkel J.V."/>
            <person name="Laudan C."/>
            <person name="Werner J."/>
            <person name="Neu T."/>
            <person name="Plewe S."/>
            <person name="Sproer C."/>
            <person name="Bunk B."/>
            <person name="Schulz-Vogt H.N."/>
        </authorList>
    </citation>
    <scope>NUCLEOTIDE SEQUENCE [LARGE SCALE GENOMIC DNA]</scope>
    <source>
        <strain evidence="6 7">SoZ1</strain>
    </source>
</reference>
<evidence type="ECO:0000256" key="3">
    <source>
        <dbReference type="ARBA" id="ARBA00022827"/>
    </source>
</evidence>
<name>A0A7S7RQC8_9BACT</name>
<comment type="similarity">
    <text evidence="4">Belongs to the oxidoreductase MdaB family.</text>
</comment>
<dbReference type="PANTHER" id="PTHR46305:SF3">
    <property type="entry name" value="NADPH:QUINONE OXIDOREDUCTASE MDAB"/>
    <property type="match status" value="1"/>
</dbReference>
<protein>
    <submittedName>
        <fullName evidence="6">NAD(P)H-dependent oxidoreductase</fullName>
    </submittedName>
</protein>
<dbReference type="Pfam" id="PF02525">
    <property type="entry name" value="Flavodoxin_2"/>
    <property type="match status" value="1"/>
</dbReference>